<reference evidence="4" key="2">
    <citation type="submission" date="2015-01" db="EMBL/GenBank/DDBJ databases">
        <title>Evolutionary Origins and Diversification of the Mycorrhizal Mutualists.</title>
        <authorList>
            <consortium name="DOE Joint Genome Institute"/>
            <consortium name="Mycorrhizal Genomics Consortium"/>
            <person name="Kohler A."/>
            <person name="Kuo A."/>
            <person name="Nagy L.G."/>
            <person name="Floudas D."/>
            <person name="Copeland A."/>
            <person name="Barry K.W."/>
            <person name="Cichocki N."/>
            <person name="Veneault-Fourrey C."/>
            <person name="LaButti K."/>
            <person name="Lindquist E.A."/>
            <person name="Lipzen A."/>
            <person name="Lundell T."/>
            <person name="Morin E."/>
            <person name="Murat C."/>
            <person name="Riley R."/>
            <person name="Ohm R."/>
            <person name="Sun H."/>
            <person name="Tunlid A."/>
            <person name="Henrissat B."/>
            <person name="Grigoriev I.V."/>
            <person name="Hibbett D.S."/>
            <person name="Martin F."/>
        </authorList>
    </citation>
    <scope>NUCLEOTIDE SEQUENCE [LARGE SCALE GENOMIC DNA]</scope>
    <source>
        <strain evidence="4">Ve08.2h10</strain>
    </source>
</reference>
<dbReference type="InterPro" id="IPR018828">
    <property type="entry name" value="RRG7"/>
</dbReference>
<dbReference type="PANTHER" id="PTHR28133:SF1">
    <property type="entry name" value="REQUIRED FOR RESPIRATORY GROWTH PROTEIN 7, MITOCHONDRIAL"/>
    <property type="match status" value="1"/>
</dbReference>
<name>A0A0D0DPZ5_9AGAM</name>
<dbReference type="AlphaFoldDB" id="A0A0D0DPZ5"/>
<evidence type="ECO:0000256" key="1">
    <source>
        <dbReference type="ARBA" id="ARBA00004173"/>
    </source>
</evidence>
<dbReference type="Proteomes" id="UP000054538">
    <property type="component" value="Unassembled WGS sequence"/>
</dbReference>
<evidence type="ECO:0000313" key="4">
    <source>
        <dbReference type="Proteomes" id="UP000054538"/>
    </source>
</evidence>
<accession>A0A0D0DPZ5</accession>
<proteinExistence type="predicted"/>
<dbReference type="EMBL" id="KN825123">
    <property type="protein sequence ID" value="KIK94208.1"/>
    <property type="molecule type" value="Genomic_DNA"/>
</dbReference>
<keyword evidence="2" id="KW-0496">Mitochondrion</keyword>
<evidence type="ECO:0008006" key="5">
    <source>
        <dbReference type="Google" id="ProtNLM"/>
    </source>
</evidence>
<dbReference type="PANTHER" id="PTHR28133">
    <property type="entry name" value="REQUIRED FOR RESPIRATORY GROWTH PROTEIN 7, MITOCHONDRIAL"/>
    <property type="match status" value="1"/>
</dbReference>
<comment type="subcellular location">
    <subcellularLocation>
        <location evidence="1">Mitochondrion</location>
    </subcellularLocation>
</comment>
<dbReference type="OrthoDB" id="20734at2759"/>
<protein>
    <recommendedName>
        <fullName evidence="5">Required for respiratory growth protein 7, mitochondrial</fullName>
    </recommendedName>
</protein>
<dbReference type="Pfam" id="PF10356">
    <property type="entry name" value="RRG7"/>
    <property type="match status" value="1"/>
</dbReference>
<gene>
    <name evidence="3" type="ORF">PAXRUDRAFT_467830</name>
</gene>
<dbReference type="InParanoid" id="A0A0D0DPZ5"/>
<keyword evidence="4" id="KW-1185">Reference proteome</keyword>
<dbReference type="HOGENOM" id="CLU_074378_1_0_1"/>
<evidence type="ECO:0000313" key="3">
    <source>
        <dbReference type="EMBL" id="KIK94208.1"/>
    </source>
</evidence>
<organism evidence="3 4">
    <name type="scientific">Paxillus rubicundulus Ve08.2h10</name>
    <dbReference type="NCBI Taxonomy" id="930991"/>
    <lineage>
        <taxon>Eukaryota</taxon>
        <taxon>Fungi</taxon>
        <taxon>Dikarya</taxon>
        <taxon>Basidiomycota</taxon>
        <taxon>Agaricomycotina</taxon>
        <taxon>Agaricomycetes</taxon>
        <taxon>Agaricomycetidae</taxon>
        <taxon>Boletales</taxon>
        <taxon>Paxilineae</taxon>
        <taxon>Paxillaceae</taxon>
        <taxon>Paxillus</taxon>
    </lineage>
</organism>
<sequence length="264" mass="29060">MSTCRFVSKISNVHRGTAFEQRSLGVLQDTFSMSLRRVGGKSDGGIDLVGWWWLPFSNPPLGFDNKTHMSSSSALPDPDGLLRRRLRVLAQCKAEKKKFGPNYVREMEGVWHIQSTSLLSPHLLSSSYEREGADVYSTVALLLSESPFSQSTLLRAYKSTVPFLLVHLPPTLVSSPPLPLTSESSPTAPNPAAIGAVCPNPTLTNLVNPLVICWERNPFSSSGDVMGENVSMCARPGLWWQGHKLRSWTPDPGIMLDAHDSRMT</sequence>
<reference evidence="3 4" key="1">
    <citation type="submission" date="2014-04" db="EMBL/GenBank/DDBJ databases">
        <authorList>
            <consortium name="DOE Joint Genome Institute"/>
            <person name="Kuo A."/>
            <person name="Kohler A."/>
            <person name="Jargeat P."/>
            <person name="Nagy L.G."/>
            <person name="Floudas D."/>
            <person name="Copeland A."/>
            <person name="Barry K.W."/>
            <person name="Cichocki N."/>
            <person name="Veneault-Fourrey C."/>
            <person name="LaButti K."/>
            <person name="Lindquist E.A."/>
            <person name="Lipzen A."/>
            <person name="Lundell T."/>
            <person name="Morin E."/>
            <person name="Murat C."/>
            <person name="Sun H."/>
            <person name="Tunlid A."/>
            <person name="Henrissat B."/>
            <person name="Grigoriev I.V."/>
            <person name="Hibbett D.S."/>
            <person name="Martin F."/>
            <person name="Nordberg H.P."/>
            <person name="Cantor M.N."/>
            <person name="Hua S.X."/>
        </authorList>
    </citation>
    <scope>NUCLEOTIDE SEQUENCE [LARGE SCALE GENOMIC DNA]</scope>
    <source>
        <strain evidence="3 4">Ve08.2h10</strain>
    </source>
</reference>
<dbReference type="GO" id="GO:0005739">
    <property type="term" value="C:mitochondrion"/>
    <property type="evidence" value="ECO:0007669"/>
    <property type="project" value="UniProtKB-SubCell"/>
</dbReference>
<evidence type="ECO:0000256" key="2">
    <source>
        <dbReference type="ARBA" id="ARBA00023128"/>
    </source>
</evidence>